<dbReference type="InterPro" id="IPR004179">
    <property type="entry name" value="Sec63-dom"/>
</dbReference>
<dbReference type="InterPro" id="IPR036388">
    <property type="entry name" value="WH-like_DNA-bd_sf"/>
</dbReference>
<dbReference type="InterPro" id="IPR014756">
    <property type="entry name" value="Ig_E-set"/>
</dbReference>
<dbReference type="Gene3D" id="1.10.150.20">
    <property type="entry name" value="5' to 3' exonuclease, C-terminal subdomain"/>
    <property type="match status" value="2"/>
</dbReference>
<evidence type="ECO:0000256" key="5">
    <source>
        <dbReference type="ARBA" id="ARBA00022801"/>
    </source>
</evidence>
<dbReference type="OrthoDB" id="5575at2759"/>
<dbReference type="SMART" id="SM00487">
    <property type="entry name" value="DEXDc"/>
    <property type="match status" value="2"/>
</dbReference>
<dbReference type="SUPFAM" id="SSF52540">
    <property type="entry name" value="P-loop containing nucleoside triphosphate hydrolases"/>
    <property type="match status" value="4"/>
</dbReference>
<dbReference type="GO" id="GO:0006397">
    <property type="term" value="P:mRNA processing"/>
    <property type="evidence" value="ECO:0007669"/>
    <property type="project" value="UniProtKB-ARBA"/>
</dbReference>
<dbReference type="FunFam" id="1.10.3380.10:FF:000002">
    <property type="entry name" value="Activating signal cointegrator 1 complex subunit 3"/>
    <property type="match status" value="1"/>
</dbReference>
<evidence type="ECO:0000256" key="8">
    <source>
        <dbReference type="ARBA" id="ARBA00023242"/>
    </source>
</evidence>
<dbReference type="FunFam" id="3.40.50.300:FF:000102">
    <property type="entry name" value="RNA helicase, activating signal cointegrator 1"/>
    <property type="match status" value="1"/>
</dbReference>
<dbReference type="GO" id="GO:0032991">
    <property type="term" value="C:protein-containing complex"/>
    <property type="evidence" value="ECO:0007669"/>
    <property type="project" value="UniProtKB-ARBA"/>
</dbReference>
<dbReference type="InterPro" id="IPR050474">
    <property type="entry name" value="Hel308_SKI2-like"/>
</dbReference>
<dbReference type="SUPFAM" id="SSF81296">
    <property type="entry name" value="E set domains"/>
    <property type="match status" value="1"/>
</dbReference>
<feature type="region of interest" description="Disordered" evidence="10">
    <location>
        <begin position="2166"/>
        <end position="2188"/>
    </location>
</feature>
<dbReference type="RefSeq" id="XP_014567162.1">
    <property type="nucleotide sequence ID" value="XM_014711676.1"/>
</dbReference>
<dbReference type="CDD" id="cd18021">
    <property type="entry name" value="DEXHc_Brr2_2"/>
    <property type="match status" value="1"/>
</dbReference>
<dbReference type="OMA" id="MNPKEFN"/>
<comment type="caution">
    <text evidence="13">The sequence shown here is derived from an EMBL/GenBank/DDBJ whole genome shotgun (WGS) entry which is preliminary data.</text>
</comment>
<feature type="compositionally biased region" description="Acidic residues" evidence="10">
    <location>
        <begin position="243"/>
        <end position="262"/>
    </location>
</feature>
<dbReference type="FunFam" id="3.40.50.300:FF:000254">
    <property type="entry name" value="U5 small nuclear ribonucleoprotein helicase"/>
    <property type="match status" value="1"/>
</dbReference>
<sequence>MAGKDFSQYQYNAMSSLVLSADRSAIRQRQDEPTGEPETLVGRIDPKAMGSRITRDTANVDKKKRKAVTAAASASADDEIALLERKKRAKASSGAMSSGYRDIVDATDETEGIRYRPRTTETREIYQLLLSTAAAILGDQTAEVVRSAADLALETLKDANLKDFDKKKELQELFGATLTTAQFTDLINLAKKITDYNADETDEAALRNREGEIDDEQGVAVVFADEDAEDDEEGGYVVRDGESADDDDGVEDSDNAIDEDDGQPGLLDGDGQDDDVVIGGTNGQTGAATDGKSSSSTIIERIHARQIDGFWLQRLISQSYADPQEATTKTSEAMDILSAEQSTGECENALVTLFDFEHFDLVATLVRNRDVIVWCTRLARADDDEKVDVEVAMRERNLGYILKELRGGAITNGATKPATNGKAIIDIPKTANITAGSLVQPRKALDLEALAFAEGSRLMSNKKIKLPEGSIKRTKKGYEEIHVPEPKPAPAVEGEKVMIDALPEWTRPAFAGAVSLNRIQSRLYPVAFGDDEPILLCAPTGAGKTNVAMLTILNEIGKFRDESTGEIDYNAFKIVYIAPMKALVQEMVGSFGKRLEPFGIQVSELTGDRQLTKQQIAATQIIVTTPEKWDVITRKSTDTSYTNLVRLIIIDEIHLLHDDRGPVLESIVARTIRRMEQTQDYVRLVGLSATLPNYHDVARFLRVNPNKGLFYFDATYRPCPLRQQFVGVTEKRAIMRYQVMNEVCYEKVLEQAQAGNQTLVFVHSRKETAKTAKALRDAAVERETITAFIQSGGGERLVLEEEASKASDPNLKDLLPYGIAIHHAGMNRIDRGTVEELFAEKRLKVLVCTATLAWGVNLPAHCVVIKGTQIYNPEKGRWVELSPQDTLQMLGRAGRPQYDKYGESVVITNQDQLQYFLSMLNQQLPIESQFQGPKLADNLNAELVLGTIRNRDEGVAWLGYTYLFTRMLGSPALYGVPADYEEDDPSLIQYRADLIHTAAASLERAGMLRYDRKSGEMFTNDIGRVAAHYYINVASMSTYGKHLKPDINMIALFRIFSLSEEFKLIPVRQEEKPELAKLIERVPIPVKESIDEPSAKINILLQSYISQLKLDGFALVADMVYVTQSAGRILRAIFEICLRRGWAALTHQALALCQMVEKRMWPSMTPLRQCKGVTADIIRRAERKEFPWYRYFDLEPPELGELMGRAEIGRAVHNLVHQVPRVELSAHVQPITRTMLRIELTITPDFQWNERAHGGAESFWILVEDVDGEVILFSDQFLLRQRFAQEDHFVTFTVRLLEPLPPNYFISVISDRWMASETRLPISFRHLILPDKFPPPTPLLDLQPLPISALRDGEYSAVFQREFNDFNKIQTQCFQALFTSDDNVFVGAPTGSGKTVCAELALMRLWSQSEPGRAVCIEPYPDVVETRVAEWQNRLGKLRGGKNIAALTGETSTDLRILSESDLVICTPTQWDLLSRRWKQRKNVQQIALLIADELHLIGSEIGPTYEIVVSRTRLIGAQTEHKTRIIGFGASLGNARDLGEWMGANSQTIFNFSPGARPLPLQVHLQSFNVPHFPSLMLQMAKPAYLAIIEWAEARPVIAFVPSRKQCKLTATDLLTYCLADEDQNRFLNADVTELESTLELISDEDLKDTLRHGIGFYHEGLSKRDRKIVEQLYGLGAIQVIVASKDTAWSIPMKAHMVVLMGVQTFEGKEHRYIDYPFADVLQMMGRACRPAEDTSSRCVLMCPQVRKEFFKKVLNEGLPIESHLHLSLADHLNAEIVTKTVENKQEALDYLTWTYMYRRLAANANYYNLQGVSHRHISDHLSELVESTVSELSASKCLQVDDDMDLSALNLGMIAAYYNVRHITIDIFSLSLTERTKLKGLLEIVSSAAEFEDVPIRHREDLLLQKIYDRLPVKLASPDFDQPRIKTNVLLQAHFSRLRLPADLASDQLVILGRVLNLLSAMIDVMSSSAYLNATYCVDLQQQVVQAVWRSNGPEPVLKQIPHFTPEVIKRFVDAGVESVYDLIDLEDDDRDKLLQMDNKQKSAVAAFVNAYPSLEVTKEVIDESDLSAGAPITVMVTLSRGEDEEVSSVVAPFFPLPVSEQWWAIIGDPKTNNLLSIKKTALISAQTLKLEFILPQGHHELELSVLCGQYIGCDQSFELSLDVKEGQDSDEEDEEEEDEEMEDA</sequence>
<dbReference type="Pfam" id="PF02889">
    <property type="entry name" value="Sec63"/>
    <property type="match status" value="2"/>
</dbReference>
<dbReference type="Pfam" id="PF18149">
    <property type="entry name" value="Helicase_PWI"/>
    <property type="match status" value="1"/>
</dbReference>
<dbReference type="SMART" id="SM00973">
    <property type="entry name" value="Sec63"/>
    <property type="match status" value="2"/>
</dbReference>
<keyword evidence="5" id="KW-0378">Hydrolase</keyword>
<evidence type="ECO:0000256" key="9">
    <source>
        <dbReference type="ARBA" id="ARBA00047984"/>
    </source>
</evidence>
<dbReference type="Pfam" id="PF00270">
    <property type="entry name" value="DEAD"/>
    <property type="match status" value="2"/>
</dbReference>
<evidence type="ECO:0000256" key="6">
    <source>
        <dbReference type="ARBA" id="ARBA00022806"/>
    </source>
</evidence>
<evidence type="ECO:0000256" key="10">
    <source>
        <dbReference type="SAM" id="MobiDB-lite"/>
    </source>
</evidence>
<dbReference type="InterPro" id="IPR003593">
    <property type="entry name" value="AAA+_ATPase"/>
</dbReference>
<dbReference type="SUPFAM" id="SSF46785">
    <property type="entry name" value="Winged helix' DNA-binding domain"/>
    <property type="match status" value="1"/>
</dbReference>
<dbReference type="GO" id="GO:0000712">
    <property type="term" value="P:resolution of meiotic recombination intermediates"/>
    <property type="evidence" value="ECO:0007669"/>
    <property type="project" value="TreeGrafter"/>
</dbReference>
<dbReference type="PANTHER" id="PTHR47961">
    <property type="entry name" value="DNA POLYMERASE THETA, PUTATIVE (AFU_ORTHOLOGUE AFUA_1G05260)-RELATED"/>
    <property type="match status" value="1"/>
</dbReference>
<feature type="compositionally biased region" description="Acidic residues" evidence="10">
    <location>
        <begin position="2172"/>
        <end position="2188"/>
    </location>
</feature>
<dbReference type="InParanoid" id="G7E1X1"/>
<dbReference type="FunCoup" id="G7E1X1">
    <property type="interactions" value="859"/>
</dbReference>
<dbReference type="STRING" id="764103.G7E1X1"/>
<gene>
    <name evidence="13" type="primary">Mo03557</name>
    <name evidence="13" type="ORF">E5Q_03557</name>
</gene>
<dbReference type="PROSITE" id="PS51194">
    <property type="entry name" value="HELICASE_CTER"/>
    <property type="match status" value="1"/>
</dbReference>
<keyword evidence="6" id="KW-0347">Helicase</keyword>
<dbReference type="GO" id="GO:0003678">
    <property type="term" value="F:DNA helicase activity"/>
    <property type="evidence" value="ECO:0007669"/>
    <property type="project" value="TreeGrafter"/>
</dbReference>
<dbReference type="InterPro" id="IPR027417">
    <property type="entry name" value="P-loop_NTPase"/>
</dbReference>
<feature type="domain" description="Helicase ATP-binding" evidence="11">
    <location>
        <begin position="525"/>
        <end position="709"/>
    </location>
</feature>
<dbReference type="FunFam" id="2.60.40.150:FF:000004">
    <property type="entry name" value="RNA helicase, activating signal cointegrator 1"/>
    <property type="match status" value="1"/>
</dbReference>
<dbReference type="InterPro" id="IPR057842">
    <property type="entry name" value="WH_MER3"/>
</dbReference>
<organism evidence="13 14">
    <name type="scientific">Mixia osmundae (strain CBS 9802 / IAM 14324 / JCM 22182 / KY 12970)</name>
    <dbReference type="NCBI Taxonomy" id="764103"/>
    <lineage>
        <taxon>Eukaryota</taxon>
        <taxon>Fungi</taxon>
        <taxon>Dikarya</taxon>
        <taxon>Basidiomycota</taxon>
        <taxon>Pucciniomycotina</taxon>
        <taxon>Mixiomycetes</taxon>
        <taxon>Mixiales</taxon>
        <taxon>Mixiaceae</taxon>
        <taxon>Mixia</taxon>
    </lineage>
</organism>
<dbReference type="InterPro" id="IPR011545">
    <property type="entry name" value="DEAD/DEAH_box_helicase_dom"/>
</dbReference>
<dbReference type="Gene3D" id="3.40.50.300">
    <property type="entry name" value="P-loop containing nucleotide triphosphate hydrolases"/>
    <property type="match status" value="4"/>
</dbReference>
<dbReference type="GO" id="GO:0005524">
    <property type="term" value="F:ATP binding"/>
    <property type="evidence" value="ECO:0007669"/>
    <property type="project" value="UniProtKB-KW"/>
</dbReference>
<evidence type="ECO:0000256" key="3">
    <source>
        <dbReference type="ARBA" id="ARBA00022737"/>
    </source>
</evidence>
<dbReference type="InterPro" id="IPR048863">
    <property type="entry name" value="BRR2_plug"/>
</dbReference>
<dbReference type="FunFam" id="1.10.150.20:FF:000013">
    <property type="entry name" value="U5 small nuclear ribonucleoprotein kDa helicase"/>
    <property type="match status" value="1"/>
</dbReference>
<feature type="compositionally biased region" description="Polar residues" evidence="10">
    <location>
        <begin position="284"/>
        <end position="295"/>
    </location>
</feature>
<dbReference type="SMART" id="SM00490">
    <property type="entry name" value="HELICc"/>
    <property type="match status" value="2"/>
</dbReference>
<dbReference type="PROSITE" id="PS51192">
    <property type="entry name" value="HELICASE_ATP_BIND_1"/>
    <property type="match status" value="2"/>
</dbReference>
<evidence type="ECO:0000259" key="11">
    <source>
        <dbReference type="PROSITE" id="PS51192"/>
    </source>
</evidence>
<dbReference type="GO" id="GO:0003676">
    <property type="term" value="F:nucleic acid binding"/>
    <property type="evidence" value="ECO:0007669"/>
    <property type="project" value="InterPro"/>
</dbReference>
<name>G7E1X1_MIXOS</name>
<feature type="domain" description="Helicase C-terminal" evidence="12">
    <location>
        <begin position="720"/>
        <end position="936"/>
    </location>
</feature>
<keyword evidence="8" id="KW-0539">Nucleus</keyword>
<dbReference type="PANTHER" id="PTHR47961:SF4">
    <property type="entry name" value="ACTIVATING SIGNAL COINTEGRATOR 1 COMPLEX SUBUNIT 3"/>
    <property type="match status" value="1"/>
</dbReference>
<evidence type="ECO:0000259" key="12">
    <source>
        <dbReference type="PROSITE" id="PS51194"/>
    </source>
</evidence>
<evidence type="ECO:0000256" key="1">
    <source>
        <dbReference type="ARBA" id="ARBA00004123"/>
    </source>
</evidence>
<dbReference type="EC" id="3.6.4.13" evidence="2"/>
<evidence type="ECO:0000256" key="7">
    <source>
        <dbReference type="ARBA" id="ARBA00022840"/>
    </source>
</evidence>
<dbReference type="SMART" id="SM00382">
    <property type="entry name" value="AAA"/>
    <property type="match status" value="2"/>
</dbReference>
<protein>
    <recommendedName>
        <fullName evidence="2">RNA helicase</fullName>
        <ecNumber evidence="2">3.6.4.13</ecNumber>
    </recommendedName>
</protein>
<dbReference type="Pfam" id="PF23445">
    <property type="entry name" value="WHD_SNRNP200"/>
    <property type="match status" value="2"/>
</dbReference>
<dbReference type="InterPro" id="IPR041094">
    <property type="entry name" value="Brr2_helicase_PWI"/>
</dbReference>
<dbReference type="Gene3D" id="1.10.10.10">
    <property type="entry name" value="Winged helix-like DNA-binding domain superfamily/Winged helix DNA-binding domain"/>
    <property type="match status" value="2"/>
</dbReference>
<comment type="subcellular location">
    <subcellularLocation>
        <location evidence="1">Nucleus</location>
    </subcellularLocation>
</comment>
<dbReference type="InterPro" id="IPR035892">
    <property type="entry name" value="C2_domain_sf"/>
</dbReference>
<dbReference type="GO" id="GO:0005634">
    <property type="term" value="C:nucleus"/>
    <property type="evidence" value="ECO:0007669"/>
    <property type="project" value="UniProtKB-SubCell"/>
</dbReference>
<keyword evidence="4" id="KW-0547">Nucleotide-binding</keyword>
<keyword evidence="7" id="KW-0067">ATP-binding</keyword>
<reference evidence="13 14" key="1">
    <citation type="journal article" date="2011" name="J. Gen. Appl. Microbiol.">
        <title>Draft genome sequencing of the enigmatic basidiomycete Mixia osmundae.</title>
        <authorList>
            <person name="Nishida H."/>
            <person name="Nagatsuka Y."/>
            <person name="Sugiyama J."/>
        </authorList>
    </citation>
    <scope>NUCLEOTIDE SEQUENCE [LARGE SCALE GENOMIC DNA]</scope>
    <source>
        <strain evidence="14">CBS 9802 / IAM 14324 / JCM 22182 / KY 12970</strain>
    </source>
</reference>
<accession>G7E1X1</accession>
<dbReference type="GO" id="GO:0003724">
    <property type="term" value="F:RNA helicase activity"/>
    <property type="evidence" value="ECO:0007669"/>
    <property type="project" value="UniProtKB-EC"/>
</dbReference>
<dbReference type="InterPro" id="IPR036390">
    <property type="entry name" value="WH_DNA-bd_sf"/>
</dbReference>
<evidence type="ECO:0000256" key="2">
    <source>
        <dbReference type="ARBA" id="ARBA00012552"/>
    </source>
</evidence>
<dbReference type="PIRSF" id="PIRSF039073">
    <property type="entry name" value="BRR2"/>
    <property type="match status" value="1"/>
</dbReference>
<dbReference type="EMBL" id="BABT02000108">
    <property type="protein sequence ID" value="GAA96884.1"/>
    <property type="molecule type" value="Genomic_DNA"/>
</dbReference>
<dbReference type="InterPro" id="IPR001650">
    <property type="entry name" value="Helicase_C-like"/>
</dbReference>
<evidence type="ECO:0000313" key="13">
    <source>
        <dbReference type="EMBL" id="GAA96884.1"/>
    </source>
</evidence>
<dbReference type="Gene3D" id="1.10.3380.10">
    <property type="entry name" value="Sec63 N-terminal domain-like domain"/>
    <property type="match status" value="2"/>
</dbReference>
<dbReference type="Gene3D" id="2.60.40.150">
    <property type="entry name" value="C2 domain"/>
    <property type="match status" value="2"/>
</dbReference>
<dbReference type="GO" id="GO:0016787">
    <property type="term" value="F:hydrolase activity"/>
    <property type="evidence" value="ECO:0007669"/>
    <property type="project" value="UniProtKB-KW"/>
</dbReference>
<dbReference type="InterPro" id="IPR014001">
    <property type="entry name" value="Helicase_ATP-bd"/>
</dbReference>
<dbReference type="HOGENOM" id="CLU_000335_1_0_1"/>
<dbReference type="FunFam" id="3.40.50.300:FF:000062">
    <property type="entry name" value="U5 small nuclear ribonucleoprotein helicase"/>
    <property type="match status" value="1"/>
</dbReference>
<dbReference type="Pfam" id="PF21188">
    <property type="entry name" value="BRR2_plug"/>
    <property type="match status" value="1"/>
</dbReference>
<dbReference type="FunFam" id="1.10.10.10:FF:000012">
    <property type="entry name" value="U5 small nuclear ribonucleoprotein helicase"/>
    <property type="match status" value="1"/>
</dbReference>
<dbReference type="FunFam" id="1.10.10.10:FF:000024">
    <property type="entry name" value="U5 small nuclear ribonucleoprotein helicase"/>
    <property type="match status" value="1"/>
</dbReference>
<reference evidence="13 14" key="2">
    <citation type="journal article" date="2012" name="Open Biol.">
        <title>Characteristics of nucleosomes and linker DNA regions on the genome of the basidiomycete Mixia osmundae revealed by mono- and dinucleosome mapping.</title>
        <authorList>
            <person name="Nishida H."/>
            <person name="Kondo S."/>
            <person name="Matsumoto T."/>
            <person name="Suzuki Y."/>
            <person name="Yoshikawa H."/>
            <person name="Taylor T.D."/>
            <person name="Sugiyama J."/>
        </authorList>
    </citation>
    <scope>NUCLEOTIDE SEQUENCE [LARGE SCALE GENOMIC DNA]</scope>
    <source>
        <strain evidence="14">CBS 9802 / IAM 14324 / JCM 22182 / KY 12970</strain>
    </source>
</reference>
<comment type="catalytic activity">
    <reaction evidence="9">
        <text>ATP + H2O = ADP + phosphate + H(+)</text>
        <dbReference type="Rhea" id="RHEA:13065"/>
        <dbReference type="ChEBI" id="CHEBI:15377"/>
        <dbReference type="ChEBI" id="CHEBI:15378"/>
        <dbReference type="ChEBI" id="CHEBI:30616"/>
        <dbReference type="ChEBI" id="CHEBI:43474"/>
        <dbReference type="ChEBI" id="CHEBI:456216"/>
        <dbReference type="EC" id="3.6.4.13"/>
    </reaction>
</comment>
<dbReference type="FunFam" id="1.10.150.20:FF:000004">
    <property type="entry name" value="U5 small nuclear ribonucleoprotein helicase"/>
    <property type="match status" value="1"/>
</dbReference>
<evidence type="ECO:0000256" key="4">
    <source>
        <dbReference type="ARBA" id="ARBA00022741"/>
    </source>
</evidence>
<feature type="domain" description="Helicase ATP-binding" evidence="11">
    <location>
        <begin position="1375"/>
        <end position="1551"/>
    </location>
</feature>
<keyword evidence="14" id="KW-1185">Reference proteome</keyword>
<keyword evidence="3" id="KW-0677">Repeat</keyword>
<dbReference type="FunFam" id="3.40.50.300:FF:000368">
    <property type="entry name" value="U5 small nuclear ribonucleoprotein 200 kDa helicase"/>
    <property type="match status" value="1"/>
</dbReference>
<evidence type="ECO:0000313" key="14">
    <source>
        <dbReference type="Proteomes" id="UP000009131"/>
    </source>
</evidence>
<dbReference type="CDD" id="cd18019">
    <property type="entry name" value="DEXHc_Brr2_1"/>
    <property type="match status" value="1"/>
</dbReference>
<dbReference type="SUPFAM" id="SSF158702">
    <property type="entry name" value="Sec63 N-terminal domain-like"/>
    <property type="match status" value="2"/>
</dbReference>
<proteinExistence type="predicted"/>
<dbReference type="eggNOG" id="KOG0951">
    <property type="taxonomic scope" value="Eukaryota"/>
</dbReference>
<dbReference type="Proteomes" id="UP000009131">
    <property type="component" value="Unassembled WGS sequence"/>
</dbReference>
<dbReference type="FunFam" id="1.10.3380.10:FF:000001">
    <property type="entry name" value="U5 small nuclear ribonucleoprotein helicase"/>
    <property type="match status" value="1"/>
</dbReference>
<feature type="compositionally biased region" description="Acidic residues" evidence="10">
    <location>
        <begin position="224"/>
        <end position="234"/>
    </location>
</feature>
<dbReference type="Pfam" id="PF00271">
    <property type="entry name" value="Helicase_C"/>
    <property type="match status" value="1"/>
</dbReference>
<dbReference type="CDD" id="cd18795">
    <property type="entry name" value="SF2_C_Ski2"/>
    <property type="match status" value="1"/>
</dbReference>
<feature type="region of interest" description="Disordered" evidence="10">
    <location>
        <begin position="224"/>
        <end position="295"/>
    </location>
</feature>